<feature type="transmembrane region" description="Helical" evidence="7">
    <location>
        <begin position="134"/>
        <end position="156"/>
    </location>
</feature>
<evidence type="ECO:0000256" key="1">
    <source>
        <dbReference type="ARBA" id="ARBA00004651"/>
    </source>
</evidence>
<dbReference type="InterPro" id="IPR032816">
    <property type="entry name" value="VTT_dom"/>
</dbReference>
<dbReference type="PANTHER" id="PTHR42709:SF6">
    <property type="entry name" value="UNDECAPRENYL PHOSPHATE TRANSPORTER A"/>
    <property type="match status" value="1"/>
</dbReference>
<sequence>MIMDWIAKYGAVVFLVITCLEAMNCPGMPAGVVLPAAGIYAASGKISLLFVIFLTVIGGMAGTAAMYYIGRLGGHSLMHWLKARGPKIKNGCERCEEYLQHRSFVKIFIGRMLPVVRTLLPLPAGVCEVEPVSFLSASALGILCYNAAFVSAGYFLGHALI</sequence>
<comment type="similarity">
    <text evidence="2">Belongs to the DedA family.</text>
</comment>
<feature type="transmembrane region" description="Helical" evidence="7">
    <location>
        <begin position="48"/>
        <end position="69"/>
    </location>
</feature>
<organism evidence="9 10">
    <name type="scientific">Butyricicoccus intestinisimiae</name>
    <dbReference type="NCBI Taxonomy" id="2841509"/>
    <lineage>
        <taxon>Bacteria</taxon>
        <taxon>Bacillati</taxon>
        <taxon>Bacillota</taxon>
        <taxon>Clostridia</taxon>
        <taxon>Eubacteriales</taxon>
        <taxon>Butyricicoccaceae</taxon>
        <taxon>Butyricicoccus</taxon>
    </lineage>
</organism>
<dbReference type="RefSeq" id="WP_216469615.1">
    <property type="nucleotide sequence ID" value="NZ_JAHLQI010000002.1"/>
</dbReference>
<comment type="caution">
    <text evidence="9">The sequence shown here is derived from an EMBL/GenBank/DDBJ whole genome shotgun (WGS) entry which is preliminary data.</text>
</comment>
<dbReference type="EMBL" id="JAHLQI010000002">
    <property type="protein sequence ID" value="MBU5489965.1"/>
    <property type="molecule type" value="Genomic_DNA"/>
</dbReference>
<dbReference type="InterPro" id="IPR051311">
    <property type="entry name" value="DedA_domain"/>
</dbReference>
<name>A0ABS6ER55_9FIRM</name>
<accession>A0ABS6ER55</accession>
<evidence type="ECO:0000313" key="9">
    <source>
        <dbReference type="EMBL" id="MBU5489965.1"/>
    </source>
</evidence>
<evidence type="ECO:0000256" key="2">
    <source>
        <dbReference type="ARBA" id="ARBA00010792"/>
    </source>
</evidence>
<gene>
    <name evidence="9" type="ORF">KQI75_04905</name>
</gene>
<evidence type="ECO:0000256" key="3">
    <source>
        <dbReference type="ARBA" id="ARBA00022475"/>
    </source>
</evidence>
<dbReference type="Pfam" id="PF09335">
    <property type="entry name" value="VTT_dom"/>
    <property type="match status" value="1"/>
</dbReference>
<keyword evidence="4 7" id="KW-0812">Transmembrane</keyword>
<evidence type="ECO:0000256" key="4">
    <source>
        <dbReference type="ARBA" id="ARBA00022692"/>
    </source>
</evidence>
<keyword evidence="6 7" id="KW-0472">Membrane</keyword>
<keyword evidence="3" id="KW-1003">Cell membrane</keyword>
<evidence type="ECO:0000259" key="8">
    <source>
        <dbReference type="Pfam" id="PF09335"/>
    </source>
</evidence>
<protein>
    <submittedName>
        <fullName evidence="9">DedA family protein</fullName>
    </submittedName>
</protein>
<proteinExistence type="inferred from homology"/>
<keyword evidence="10" id="KW-1185">Reference proteome</keyword>
<evidence type="ECO:0000256" key="7">
    <source>
        <dbReference type="SAM" id="Phobius"/>
    </source>
</evidence>
<evidence type="ECO:0000256" key="5">
    <source>
        <dbReference type="ARBA" id="ARBA00022989"/>
    </source>
</evidence>
<comment type="subcellular location">
    <subcellularLocation>
        <location evidence="1">Cell membrane</location>
        <topology evidence="1">Multi-pass membrane protein</topology>
    </subcellularLocation>
</comment>
<keyword evidence="5 7" id="KW-1133">Transmembrane helix</keyword>
<evidence type="ECO:0000313" key="10">
    <source>
        <dbReference type="Proteomes" id="UP000783588"/>
    </source>
</evidence>
<dbReference type="PANTHER" id="PTHR42709">
    <property type="entry name" value="ALKALINE PHOSPHATASE LIKE PROTEIN"/>
    <property type="match status" value="1"/>
</dbReference>
<feature type="domain" description="VTT" evidence="8">
    <location>
        <begin position="34"/>
        <end position="154"/>
    </location>
</feature>
<evidence type="ECO:0000256" key="6">
    <source>
        <dbReference type="ARBA" id="ARBA00023136"/>
    </source>
</evidence>
<dbReference type="Proteomes" id="UP000783588">
    <property type="component" value="Unassembled WGS sequence"/>
</dbReference>
<reference evidence="9 10" key="1">
    <citation type="submission" date="2021-06" db="EMBL/GenBank/DDBJ databases">
        <authorList>
            <person name="Sun Q."/>
            <person name="Li D."/>
        </authorList>
    </citation>
    <scope>NUCLEOTIDE SEQUENCE [LARGE SCALE GENOMIC DNA]</scope>
    <source>
        <strain evidence="9 10">MSJd-7</strain>
    </source>
</reference>